<evidence type="ECO:0000313" key="2">
    <source>
        <dbReference type="EMBL" id="PCK77190.1"/>
    </source>
</evidence>
<dbReference type="EMBL" id="NXDM01000051">
    <property type="protein sequence ID" value="PCK77190.1"/>
    <property type="molecule type" value="Genomic_DNA"/>
</dbReference>
<keyword evidence="3" id="KW-1185">Reference proteome</keyword>
<dbReference type="RefSeq" id="WP_096765009.1">
    <property type="nucleotide sequence ID" value="NZ_NXDM01000051.1"/>
</dbReference>
<dbReference type="AlphaFoldDB" id="A0A2A5KJH8"/>
<proteinExistence type="predicted"/>
<feature type="transmembrane region" description="Helical" evidence="1">
    <location>
        <begin position="30"/>
        <end position="49"/>
    </location>
</feature>
<accession>A0A2A5KJH8</accession>
<comment type="caution">
    <text evidence="2">The sequence shown here is derived from an EMBL/GenBank/DDBJ whole genome shotgun (WGS) entry which is preliminary data.</text>
</comment>
<protein>
    <submittedName>
        <fullName evidence="2">Uncharacterized protein</fullName>
    </submittedName>
</protein>
<sequence>MSSAEADRPNQADLLQWQRLGRYYKRLEKAQFAGGGLVITGFSATMYRLGTMLELRKLALFQHASLPRQKAARVRDETVDALVESMYQMIHSSAVGGCGLTGEGSALLLHKVPSLSPFGSSVVSSRSGKGTMHVI</sequence>
<name>A0A2A5KJH8_9HYPH</name>
<keyword evidence="1" id="KW-0812">Transmembrane</keyword>
<keyword evidence="1" id="KW-1133">Transmembrane helix</keyword>
<reference evidence="2 3" key="1">
    <citation type="submission" date="2017-09" db="EMBL/GenBank/DDBJ databases">
        <title>Comparative genomics of rhizobia isolated from Phaseolus vulgaris in China.</title>
        <authorList>
            <person name="Tong W."/>
        </authorList>
    </citation>
    <scope>NUCLEOTIDE SEQUENCE [LARGE SCALE GENOMIC DNA]</scope>
    <source>
        <strain evidence="2 3">L101</strain>
    </source>
</reference>
<keyword evidence="1" id="KW-0472">Membrane</keyword>
<dbReference type="Proteomes" id="UP000218807">
    <property type="component" value="Unassembled WGS sequence"/>
</dbReference>
<gene>
    <name evidence="2" type="ORF">CPT34_31370</name>
</gene>
<evidence type="ECO:0000256" key="1">
    <source>
        <dbReference type="SAM" id="Phobius"/>
    </source>
</evidence>
<evidence type="ECO:0000313" key="3">
    <source>
        <dbReference type="Proteomes" id="UP000218807"/>
    </source>
</evidence>
<organism evidence="2 3">
    <name type="scientific">Rhizobium sophoriradicis</name>
    <dbReference type="NCBI Taxonomy" id="1535245"/>
    <lineage>
        <taxon>Bacteria</taxon>
        <taxon>Pseudomonadati</taxon>
        <taxon>Pseudomonadota</taxon>
        <taxon>Alphaproteobacteria</taxon>
        <taxon>Hyphomicrobiales</taxon>
        <taxon>Rhizobiaceae</taxon>
        <taxon>Rhizobium/Agrobacterium group</taxon>
        <taxon>Rhizobium</taxon>
    </lineage>
</organism>